<name>I2PZX7_9BACT</name>
<dbReference type="HOGENOM" id="CLU_2464099_0_0_7"/>
<evidence type="ECO:0000313" key="1">
    <source>
        <dbReference type="EMBL" id="EIG53083.1"/>
    </source>
</evidence>
<dbReference type="EMBL" id="JH600068">
    <property type="protein sequence ID" value="EIG53083.1"/>
    <property type="molecule type" value="Genomic_DNA"/>
</dbReference>
<accession>I2PZX7</accession>
<protein>
    <submittedName>
        <fullName evidence="1">Uncharacterized protein</fullName>
    </submittedName>
</protein>
<reference evidence="1" key="1">
    <citation type="submission" date="2011-11" db="EMBL/GenBank/DDBJ databases">
        <title>Improved High-Quality Draft sequence of Desulfovibrio sp. U5L.</title>
        <authorList>
            <consortium name="US DOE Joint Genome Institute"/>
            <person name="Lucas S."/>
            <person name="Han J."/>
            <person name="Lapidus A."/>
            <person name="Cheng J.-F."/>
            <person name="Goodwin L."/>
            <person name="Pitluck S."/>
            <person name="Peters L."/>
            <person name="Ovchinnikova G."/>
            <person name="Held B."/>
            <person name="Detter J.C."/>
            <person name="Han C."/>
            <person name="Tapia R."/>
            <person name="Land M."/>
            <person name="Hauser L."/>
            <person name="Kyrpides N."/>
            <person name="Ivanova N."/>
            <person name="Pagani I."/>
            <person name="Gabster J."/>
            <person name="Walker C."/>
            <person name="Stolyar S."/>
            <person name="Stahl D."/>
            <person name="Arkin A."/>
            <person name="Dehal P."/>
            <person name="Hazen T."/>
            <person name="Woyke T."/>
        </authorList>
    </citation>
    <scope>NUCLEOTIDE SEQUENCE [LARGE SCALE GENOMIC DNA]</scope>
    <source>
        <strain evidence="1">U5L</strain>
    </source>
</reference>
<proteinExistence type="predicted"/>
<gene>
    <name evidence="1" type="ORF">DesU5LDRAFT_1392</name>
</gene>
<organism evidence="1">
    <name type="scientific">Desulfovibrio sp. U5L</name>
    <dbReference type="NCBI Taxonomy" id="596152"/>
    <lineage>
        <taxon>Bacteria</taxon>
        <taxon>Pseudomonadati</taxon>
        <taxon>Thermodesulfobacteriota</taxon>
        <taxon>Desulfovibrionia</taxon>
        <taxon>Desulfovibrionales</taxon>
        <taxon>Desulfovibrionaceae</taxon>
        <taxon>Desulfovibrio</taxon>
    </lineage>
</organism>
<sequence>MNVKQKRPRLLAESKGAKNEAWGVDTPYLSSLTRIVNCSRLLVVVLFRNTLVEGIALAGWPNCPWLSRLVDRLTVLADALAEKSGVRA</sequence>
<dbReference type="AlphaFoldDB" id="I2PZX7"/>